<proteinExistence type="predicted"/>
<evidence type="ECO:0000259" key="1">
    <source>
        <dbReference type="PROSITE" id="PS51186"/>
    </source>
</evidence>
<dbReference type="AlphaFoldDB" id="A0A6F8T5Z1"/>
<evidence type="ECO:0000313" key="2">
    <source>
        <dbReference type="EMBL" id="BCA95871.1"/>
    </source>
</evidence>
<sequence>MSHIRVATLKDAEAIAFIHLRSWQKMYQEFIPETILESLPPQERTQQWKNLLKQEAKILVTEIDHQIVGFASICPYRDAGENGFSGEISAIYLHPDYWRKGLGTILCLAAMSELVKLGYNKVYLCNIGAVFWTQKKVF</sequence>
<organism evidence="2 3">
    <name type="scientific">Legionella antarctica</name>
    <dbReference type="NCBI Taxonomy" id="2708020"/>
    <lineage>
        <taxon>Bacteria</taxon>
        <taxon>Pseudomonadati</taxon>
        <taxon>Pseudomonadota</taxon>
        <taxon>Gammaproteobacteria</taxon>
        <taxon>Legionellales</taxon>
        <taxon>Legionellaceae</taxon>
        <taxon>Legionella</taxon>
    </lineage>
</organism>
<dbReference type="SUPFAM" id="SSF55729">
    <property type="entry name" value="Acyl-CoA N-acyltransferases (Nat)"/>
    <property type="match status" value="1"/>
</dbReference>
<accession>A0A6F8T5Z1</accession>
<dbReference type="CDD" id="cd04301">
    <property type="entry name" value="NAT_SF"/>
    <property type="match status" value="1"/>
</dbReference>
<keyword evidence="3" id="KW-1185">Reference proteome</keyword>
<gene>
    <name evidence="2" type="ORF">TUM19329_22320</name>
</gene>
<dbReference type="GO" id="GO:0016747">
    <property type="term" value="F:acyltransferase activity, transferring groups other than amino-acyl groups"/>
    <property type="evidence" value="ECO:0007669"/>
    <property type="project" value="InterPro"/>
</dbReference>
<dbReference type="Proteomes" id="UP000502894">
    <property type="component" value="Chromosome"/>
</dbReference>
<protein>
    <recommendedName>
        <fullName evidence="1">N-acetyltransferase domain-containing protein</fullName>
    </recommendedName>
</protein>
<dbReference type="PROSITE" id="PS51186">
    <property type="entry name" value="GNAT"/>
    <property type="match status" value="1"/>
</dbReference>
<dbReference type="Gene3D" id="3.40.630.30">
    <property type="match status" value="1"/>
</dbReference>
<dbReference type="InterPro" id="IPR016181">
    <property type="entry name" value="Acyl_CoA_acyltransferase"/>
</dbReference>
<dbReference type="EMBL" id="AP022839">
    <property type="protein sequence ID" value="BCA95871.1"/>
    <property type="molecule type" value="Genomic_DNA"/>
</dbReference>
<dbReference type="InterPro" id="IPR000182">
    <property type="entry name" value="GNAT_dom"/>
</dbReference>
<dbReference type="RefSeq" id="WP_173237356.1">
    <property type="nucleotide sequence ID" value="NZ_AP022839.1"/>
</dbReference>
<dbReference type="Pfam" id="PF00583">
    <property type="entry name" value="Acetyltransf_1"/>
    <property type="match status" value="1"/>
</dbReference>
<name>A0A6F8T5Z1_9GAMM</name>
<evidence type="ECO:0000313" key="3">
    <source>
        <dbReference type="Proteomes" id="UP000502894"/>
    </source>
</evidence>
<reference evidence="2" key="1">
    <citation type="journal article" date="2020" name="Microbiol. Resour. Announc.">
        <title>Complete Genome Sequence of Novel Psychrotolerant Legionella Strain TUM19329, Isolated from Antarctic Lake Sediment.</title>
        <authorList>
            <person name="Shimada S."/>
            <person name="Nakai R."/>
            <person name="Aoki K."/>
            <person name="Shimoeda N."/>
            <person name="Ohno G."/>
            <person name="Miyazaki Y."/>
            <person name="Kudoh S."/>
            <person name="Imura S."/>
            <person name="Watanabe K."/>
            <person name="Ishii Y."/>
            <person name="Tateda K."/>
        </authorList>
    </citation>
    <scope>NUCLEOTIDE SEQUENCE [LARGE SCALE GENOMIC DNA]</scope>
    <source>
        <strain evidence="2">TUM19329</strain>
    </source>
</reference>
<feature type="domain" description="N-acetyltransferase" evidence="1">
    <location>
        <begin position="2"/>
        <end position="138"/>
    </location>
</feature>
<dbReference type="KEGG" id="lant:TUM19329_22320"/>